<keyword evidence="1 3" id="KW-0378">Hydrolase</keyword>
<dbReference type="InterPro" id="IPR029058">
    <property type="entry name" value="AB_hydrolase_fold"/>
</dbReference>
<dbReference type="InterPro" id="IPR013094">
    <property type="entry name" value="AB_hydrolase_3"/>
</dbReference>
<dbReference type="InterPro" id="IPR050300">
    <property type="entry name" value="GDXG_lipolytic_enzyme"/>
</dbReference>
<protein>
    <submittedName>
        <fullName evidence="3">Alpha/Beta hydrolase protein</fullName>
    </submittedName>
</protein>
<reference evidence="3" key="2">
    <citation type="submission" date="2023-06" db="EMBL/GenBank/DDBJ databases">
        <authorList>
            <consortium name="Lawrence Berkeley National Laboratory"/>
            <person name="Haridas S."/>
            <person name="Hensen N."/>
            <person name="Bonometti L."/>
            <person name="Westerberg I."/>
            <person name="Brannstrom I.O."/>
            <person name="Guillou S."/>
            <person name="Cros-Aarteil S."/>
            <person name="Calhoun S."/>
            <person name="Kuo A."/>
            <person name="Mondo S."/>
            <person name="Pangilinan J."/>
            <person name="Riley R."/>
            <person name="Labutti K."/>
            <person name="Andreopoulos B."/>
            <person name="Lipzen A."/>
            <person name="Chen C."/>
            <person name="Yanf M."/>
            <person name="Daum C."/>
            <person name="Ng V."/>
            <person name="Clum A."/>
            <person name="Steindorff A."/>
            <person name="Ohm R."/>
            <person name="Martin F."/>
            <person name="Silar P."/>
            <person name="Natvig D."/>
            <person name="Lalanne C."/>
            <person name="Gautier V."/>
            <person name="Ament-Velasquez S.L."/>
            <person name="Kruys A."/>
            <person name="Hutchinson M.I."/>
            <person name="Powell A.J."/>
            <person name="Barry K."/>
            <person name="Miller A.N."/>
            <person name="Grigoriev I.V."/>
            <person name="Debuchy R."/>
            <person name="Gladieux P."/>
            <person name="Thoren M.H."/>
            <person name="Johannesson H."/>
        </authorList>
    </citation>
    <scope>NUCLEOTIDE SEQUENCE</scope>
    <source>
        <strain evidence="3">CBS 958.72</strain>
    </source>
</reference>
<dbReference type="Proteomes" id="UP001287356">
    <property type="component" value="Unassembled WGS sequence"/>
</dbReference>
<dbReference type="AlphaFoldDB" id="A0AAE0TV46"/>
<keyword evidence="4" id="KW-1185">Reference proteome</keyword>
<name>A0AAE0TV46_9PEZI</name>
<sequence length="348" mass="38295">MSSLPSLTTPPTALLQKSTHLYAVHQVPLKCDIYEAGDYPVNNPVFLFFHSGGLVCGSRSMVPPWLVQTCYQRKWPLVSASYRLLPQVDGDGLLNDAKDAYEFARVYGTSSKGNTRNVVVGGASAGFFLAAIIAHHLNPKPIALLSITGIPTFQHTFFNSSTLIPPEPISEEDVEHLVSEPISVGMSPYDATAIFFTDKLLPGGARNPDFQPPLRPPSPASESQDINRGLLYDYYLYENMYPALVSSVDPGFEWAREELQKSKLNDWPLTVFIQGDKDTDVSPDVCADVAEWLGDEAAVLCMAKGQHHLFEKARFLDADPRQAKDGDPMGAVRRAVAELDKAVSRFVH</sequence>
<comment type="caution">
    <text evidence="3">The sequence shown here is derived from an EMBL/GenBank/DDBJ whole genome shotgun (WGS) entry which is preliminary data.</text>
</comment>
<reference evidence="3" key="1">
    <citation type="journal article" date="2023" name="Mol. Phylogenet. Evol.">
        <title>Genome-scale phylogeny and comparative genomics of the fungal order Sordariales.</title>
        <authorList>
            <person name="Hensen N."/>
            <person name="Bonometti L."/>
            <person name="Westerberg I."/>
            <person name="Brannstrom I.O."/>
            <person name="Guillou S."/>
            <person name="Cros-Aarteil S."/>
            <person name="Calhoun S."/>
            <person name="Haridas S."/>
            <person name="Kuo A."/>
            <person name="Mondo S."/>
            <person name="Pangilinan J."/>
            <person name="Riley R."/>
            <person name="LaButti K."/>
            <person name="Andreopoulos B."/>
            <person name="Lipzen A."/>
            <person name="Chen C."/>
            <person name="Yan M."/>
            <person name="Daum C."/>
            <person name="Ng V."/>
            <person name="Clum A."/>
            <person name="Steindorff A."/>
            <person name="Ohm R.A."/>
            <person name="Martin F."/>
            <person name="Silar P."/>
            <person name="Natvig D.O."/>
            <person name="Lalanne C."/>
            <person name="Gautier V."/>
            <person name="Ament-Velasquez S.L."/>
            <person name="Kruys A."/>
            <person name="Hutchinson M.I."/>
            <person name="Powell A.J."/>
            <person name="Barry K."/>
            <person name="Miller A.N."/>
            <person name="Grigoriev I.V."/>
            <person name="Debuchy R."/>
            <person name="Gladieux P."/>
            <person name="Hiltunen Thoren M."/>
            <person name="Johannesson H."/>
        </authorList>
    </citation>
    <scope>NUCLEOTIDE SEQUENCE</scope>
    <source>
        <strain evidence="3">CBS 958.72</strain>
    </source>
</reference>
<dbReference type="SUPFAM" id="SSF53474">
    <property type="entry name" value="alpha/beta-Hydrolases"/>
    <property type="match status" value="1"/>
</dbReference>
<dbReference type="EMBL" id="JAULSN010000002">
    <property type="protein sequence ID" value="KAK3380767.1"/>
    <property type="molecule type" value="Genomic_DNA"/>
</dbReference>
<evidence type="ECO:0000313" key="3">
    <source>
        <dbReference type="EMBL" id="KAK3380767.1"/>
    </source>
</evidence>
<dbReference type="Pfam" id="PF07859">
    <property type="entry name" value="Abhydrolase_3"/>
    <property type="match status" value="1"/>
</dbReference>
<feature type="domain" description="Alpha/beta hydrolase fold-3" evidence="2">
    <location>
        <begin position="47"/>
        <end position="140"/>
    </location>
</feature>
<dbReference type="Gene3D" id="3.40.50.1820">
    <property type="entry name" value="alpha/beta hydrolase"/>
    <property type="match status" value="1"/>
</dbReference>
<evidence type="ECO:0000256" key="1">
    <source>
        <dbReference type="ARBA" id="ARBA00022801"/>
    </source>
</evidence>
<dbReference type="GO" id="GO:0016787">
    <property type="term" value="F:hydrolase activity"/>
    <property type="evidence" value="ECO:0007669"/>
    <property type="project" value="UniProtKB-KW"/>
</dbReference>
<organism evidence="3 4">
    <name type="scientific">Lasiosphaeria ovina</name>
    <dbReference type="NCBI Taxonomy" id="92902"/>
    <lineage>
        <taxon>Eukaryota</taxon>
        <taxon>Fungi</taxon>
        <taxon>Dikarya</taxon>
        <taxon>Ascomycota</taxon>
        <taxon>Pezizomycotina</taxon>
        <taxon>Sordariomycetes</taxon>
        <taxon>Sordariomycetidae</taxon>
        <taxon>Sordariales</taxon>
        <taxon>Lasiosphaeriaceae</taxon>
        <taxon>Lasiosphaeria</taxon>
    </lineage>
</organism>
<gene>
    <name evidence="3" type="ORF">B0T24DRAFT_200445</name>
</gene>
<dbReference type="PANTHER" id="PTHR48081">
    <property type="entry name" value="AB HYDROLASE SUPERFAMILY PROTEIN C4A8.06C"/>
    <property type="match status" value="1"/>
</dbReference>
<evidence type="ECO:0000313" key="4">
    <source>
        <dbReference type="Proteomes" id="UP001287356"/>
    </source>
</evidence>
<accession>A0AAE0TV46</accession>
<proteinExistence type="predicted"/>
<evidence type="ECO:0000259" key="2">
    <source>
        <dbReference type="Pfam" id="PF07859"/>
    </source>
</evidence>
<dbReference type="PANTHER" id="PTHR48081:SF3">
    <property type="entry name" value="ALPHA_BETA HYDROLASE FOLD-3 DOMAIN-CONTAINING PROTEIN"/>
    <property type="match status" value="1"/>
</dbReference>